<dbReference type="RefSeq" id="WP_163894790.1">
    <property type="nucleotide sequence ID" value="NZ_JAAFYS010000003.1"/>
</dbReference>
<evidence type="ECO:0000313" key="2">
    <source>
        <dbReference type="EMBL" id="NDV02134.1"/>
    </source>
</evidence>
<keyword evidence="3" id="KW-1185">Reference proteome</keyword>
<proteinExistence type="predicted"/>
<dbReference type="InterPro" id="IPR015124">
    <property type="entry name" value="Stf0"/>
</dbReference>
<dbReference type="EMBL" id="JAAGAB010000003">
    <property type="protein sequence ID" value="NDV02134.1"/>
    <property type="molecule type" value="Genomic_DNA"/>
</dbReference>
<feature type="domain" description="Sulphotransferase Stf0" evidence="1">
    <location>
        <begin position="5"/>
        <end position="247"/>
    </location>
</feature>
<evidence type="ECO:0000259" key="1">
    <source>
        <dbReference type="Pfam" id="PF09037"/>
    </source>
</evidence>
<organism evidence="2 3">
    <name type="scientific">Pseudoroseicyclus tamaricis</name>
    <dbReference type="NCBI Taxonomy" id="2705421"/>
    <lineage>
        <taxon>Bacteria</taxon>
        <taxon>Pseudomonadati</taxon>
        <taxon>Pseudomonadota</taxon>
        <taxon>Alphaproteobacteria</taxon>
        <taxon>Rhodobacterales</taxon>
        <taxon>Paracoccaceae</taxon>
        <taxon>Pseudoroseicyclus</taxon>
    </lineage>
</organism>
<name>A0A6B2K122_9RHOB</name>
<dbReference type="SUPFAM" id="SSF52540">
    <property type="entry name" value="P-loop containing nucleoside triphosphate hydrolases"/>
    <property type="match status" value="1"/>
</dbReference>
<evidence type="ECO:0000313" key="3">
    <source>
        <dbReference type="Proteomes" id="UP000474757"/>
    </source>
</evidence>
<dbReference type="Gene3D" id="3.40.50.300">
    <property type="entry name" value="P-loop containing nucleotide triphosphate hydrolases"/>
    <property type="match status" value="1"/>
</dbReference>
<sequence length="257" mass="27375">MTKGYIIFTTPRSGSTLLCRLLAATGVAGSPNSHFHEPSLEGWLEDYDLSLEDYPGELDASRAVVAAALTRGRGETEVFGMRVQRESFPFFLAQMHALAPEAEGDMGAMEAVLGRLVPIYLRRGGKLDQAISYIRAEQTGLWHKAPDGSEVERLSPPRPPVYDGAAIAERVRTALAEEAAWEAWFTKAGVSPLSLTYEALAADPEGEVALILAALGQPVAAASGLEPGVARIADALNKGWAARFRAEEPELAAAGSA</sequence>
<dbReference type="Proteomes" id="UP000474757">
    <property type="component" value="Unassembled WGS sequence"/>
</dbReference>
<dbReference type="AlphaFoldDB" id="A0A6B2K122"/>
<protein>
    <submittedName>
        <fullName evidence="2">Sulfotransferase</fullName>
    </submittedName>
</protein>
<reference evidence="2 3" key="1">
    <citation type="submission" date="2020-02" db="EMBL/GenBank/DDBJ databases">
        <title>Pseudoroseicyclus tamarix, sp. nov., isolated from offshore sediment of a Tamarix chinensis forest.</title>
        <authorList>
            <person name="Gai Y."/>
        </authorList>
    </citation>
    <scope>NUCLEOTIDE SEQUENCE [LARGE SCALE GENOMIC DNA]</scope>
    <source>
        <strain evidence="2 3">CLL3-39</strain>
    </source>
</reference>
<dbReference type="Pfam" id="PF09037">
    <property type="entry name" value="Sulphotransf"/>
    <property type="match status" value="1"/>
</dbReference>
<dbReference type="InterPro" id="IPR027417">
    <property type="entry name" value="P-loop_NTPase"/>
</dbReference>
<comment type="caution">
    <text evidence="2">The sequence shown here is derived from an EMBL/GenBank/DDBJ whole genome shotgun (WGS) entry which is preliminary data.</text>
</comment>
<dbReference type="InterPro" id="IPR024628">
    <property type="entry name" value="Sulfotransferase_Stf0_dom"/>
</dbReference>
<accession>A0A6B2K122</accession>
<keyword evidence="2" id="KW-0808">Transferase</keyword>
<gene>
    <name evidence="2" type="ORF">GZA08_14280</name>
</gene>
<dbReference type="PIRSF" id="PIRSF021497">
    <property type="entry name" value="Sulphotransferase_Stf0"/>
    <property type="match status" value="1"/>
</dbReference>
<dbReference type="GO" id="GO:0016740">
    <property type="term" value="F:transferase activity"/>
    <property type="evidence" value="ECO:0007669"/>
    <property type="project" value="UniProtKB-KW"/>
</dbReference>